<dbReference type="InterPro" id="IPR029063">
    <property type="entry name" value="SAM-dependent_MTases_sf"/>
</dbReference>
<name>A0A080M4W4_9PROT</name>
<keyword evidence="2" id="KW-0830">Ubiquinone</keyword>
<dbReference type="CDD" id="cd02440">
    <property type="entry name" value="AdoMet_MTases"/>
    <property type="match status" value="1"/>
</dbReference>
<dbReference type="GO" id="GO:0032259">
    <property type="term" value="P:methylation"/>
    <property type="evidence" value="ECO:0007669"/>
    <property type="project" value="UniProtKB-KW"/>
</dbReference>
<protein>
    <submittedName>
        <fullName evidence="2">Bifunctional 3-demethylubiquinone-9 3-methyltransferase/ 2-octaprenyl-6-hydroxy phenol methylase</fullName>
    </submittedName>
</protein>
<keyword evidence="2" id="KW-0489">Methyltransferase</keyword>
<reference evidence="2 3" key="1">
    <citation type="submission" date="2014-02" db="EMBL/GenBank/DDBJ databases">
        <title>Expanding our view of genomic diversity in Candidatus Accumulibacter clades.</title>
        <authorList>
            <person name="Skennerton C.T."/>
            <person name="Barr J.J."/>
            <person name="Slater F.R."/>
            <person name="Bond P.L."/>
            <person name="Tyson G.W."/>
        </authorList>
    </citation>
    <scope>NUCLEOTIDE SEQUENCE [LARGE SCALE GENOMIC DNA]</scope>
    <source>
        <strain evidence="3">BA-91</strain>
    </source>
</reference>
<proteinExistence type="predicted"/>
<evidence type="ECO:0000313" key="3">
    <source>
        <dbReference type="Proteomes" id="UP000020077"/>
    </source>
</evidence>
<dbReference type="GO" id="GO:0008168">
    <property type="term" value="F:methyltransferase activity"/>
    <property type="evidence" value="ECO:0007669"/>
    <property type="project" value="UniProtKB-KW"/>
</dbReference>
<sequence>MGFLRDSYTREYFTGLASDGTRLGYGALGADEWRNGGIFDEIRARIDIINLAGKSVLEIGYGRGESARYMLSEKNVAHYVGLDFSEAAFGLAKETLSGLPENAYELHCADALEFLAAQRYAGHFDAVFMLDVIEHIPITETSALLPLLVEAIKPGGYLVVDTPFYSVDEDFIGQGFLYVDPSASDMHPRTSGMHCNKYTRERLITEMKNAGLFPCSDQHFQKPKPGICSRMARLWRNAIKAITPSGTPVASGQASSSQLTRLPSGEVFVVVNGERFRVEPHWFWDEFVTCWEPHTFEVFKRYARPGTTVLDVGAWVGPTVMIAASLGSKQIVAVEANKTTYAVLMRTISYNLSLASKVRLINRCIHYEEGWISFGNVDGSTSSSSASSIRGTGMQVRTISLEFLLTLEILSDVSFIKIDIEGSEVHAARDIARLAQRSGLEAIYLSLHPPFWPAMGDPGPLFDAMACFKTVTPDFQPLSYDDIVTRCKSDDTHPPWGTSFGNFFEVILLCR</sequence>
<dbReference type="SUPFAM" id="SSF53335">
    <property type="entry name" value="S-adenosyl-L-methionine-dependent methyltransferases"/>
    <property type="match status" value="2"/>
</dbReference>
<keyword evidence="2" id="KW-0808">Transferase</keyword>
<dbReference type="EMBL" id="JDVG02000443">
    <property type="protein sequence ID" value="KFB72079.1"/>
    <property type="molecule type" value="Genomic_DNA"/>
</dbReference>
<accession>A0A080M4W4</accession>
<evidence type="ECO:0000259" key="1">
    <source>
        <dbReference type="Pfam" id="PF05050"/>
    </source>
</evidence>
<dbReference type="AlphaFoldDB" id="A0A080M4W4"/>
<dbReference type="PANTHER" id="PTHR34203">
    <property type="entry name" value="METHYLTRANSFERASE, FKBM FAMILY PROTEIN"/>
    <property type="match status" value="1"/>
</dbReference>
<organism evidence="2 3">
    <name type="scientific">Candidatus Accumulibacter phosphatis</name>
    <dbReference type="NCBI Taxonomy" id="327160"/>
    <lineage>
        <taxon>Bacteria</taxon>
        <taxon>Pseudomonadati</taxon>
        <taxon>Pseudomonadota</taxon>
        <taxon>Betaproteobacteria</taxon>
        <taxon>Candidatus Accumulibacter</taxon>
    </lineage>
</organism>
<comment type="caution">
    <text evidence="2">The sequence shown here is derived from an EMBL/GenBank/DDBJ whole genome shotgun (WGS) entry which is preliminary data.</text>
</comment>
<gene>
    <name evidence="2" type="ORF">AW09_002747</name>
</gene>
<evidence type="ECO:0000313" key="2">
    <source>
        <dbReference type="EMBL" id="KFB72079.1"/>
    </source>
</evidence>
<dbReference type="InterPro" id="IPR052514">
    <property type="entry name" value="SAM-dependent_MTase"/>
</dbReference>
<dbReference type="Gene3D" id="3.40.50.150">
    <property type="entry name" value="Vaccinia Virus protein VP39"/>
    <property type="match status" value="2"/>
</dbReference>
<dbReference type="NCBIfam" id="TIGR01444">
    <property type="entry name" value="fkbM_fam"/>
    <property type="match status" value="1"/>
</dbReference>
<dbReference type="Pfam" id="PF13489">
    <property type="entry name" value="Methyltransf_23"/>
    <property type="match status" value="1"/>
</dbReference>
<dbReference type="InterPro" id="IPR006342">
    <property type="entry name" value="FkbM_mtfrase"/>
</dbReference>
<dbReference type="Proteomes" id="UP000020077">
    <property type="component" value="Unassembled WGS sequence"/>
</dbReference>
<feature type="domain" description="Methyltransferase FkbM" evidence="1">
    <location>
        <begin position="311"/>
        <end position="426"/>
    </location>
</feature>
<dbReference type="Pfam" id="PF05050">
    <property type="entry name" value="Methyltransf_21"/>
    <property type="match status" value="1"/>
</dbReference>
<dbReference type="PANTHER" id="PTHR34203:SF15">
    <property type="entry name" value="SLL1173 PROTEIN"/>
    <property type="match status" value="1"/>
</dbReference>